<evidence type="ECO:0000313" key="2">
    <source>
        <dbReference type="EMBL" id="CAE6473620.1"/>
    </source>
</evidence>
<dbReference type="Proteomes" id="UP000663846">
    <property type="component" value="Unassembled WGS sequence"/>
</dbReference>
<evidence type="ECO:0000313" key="3">
    <source>
        <dbReference type="Proteomes" id="UP000663846"/>
    </source>
</evidence>
<sequence>NIPPIDELPHITWCPTGAVSFLPLHAAGDYDRPGSRVFDHVISSYTPTLAALLAYTPTIPSCIPQVLAIGQAATPGHSPLPGTTGELAHIRIRAQNRAVYSQLTGEQATTTAVLDAMEQYDWIHLACHAHHVEDPTKSGFRLHDGSLDLAAINQRSFKNKGLAFLSIRQTALGNEKLPDEVIHLAFGMLMAGYPSVIATMWSVIDDDAPFVTDKVYTQMMEGRKVGNGEAGKALHHAVAALREKVGEKEFGRWVPYIHIGS</sequence>
<dbReference type="Pfam" id="PF12770">
    <property type="entry name" value="CHAT"/>
    <property type="match status" value="1"/>
</dbReference>
<evidence type="ECO:0000259" key="1">
    <source>
        <dbReference type="Pfam" id="PF12770"/>
    </source>
</evidence>
<reference evidence="2" key="1">
    <citation type="submission" date="2021-01" db="EMBL/GenBank/DDBJ databases">
        <authorList>
            <person name="Kaushik A."/>
        </authorList>
    </citation>
    <scope>NUCLEOTIDE SEQUENCE</scope>
    <source>
        <strain evidence="2">AG1-1C</strain>
    </source>
</reference>
<dbReference type="InterPro" id="IPR024983">
    <property type="entry name" value="CHAT_dom"/>
</dbReference>
<dbReference type="EMBL" id="CAJMWS010001123">
    <property type="protein sequence ID" value="CAE6473620.1"/>
    <property type="molecule type" value="Genomic_DNA"/>
</dbReference>
<proteinExistence type="predicted"/>
<gene>
    <name evidence="2" type="ORF">RDB_LOCUS180569</name>
</gene>
<name>A0A8H3GXS1_9AGAM</name>
<accession>A0A8H3GXS1</accession>
<feature type="non-terminal residue" evidence="2">
    <location>
        <position position="1"/>
    </location>
</feature>
<protein>
    <recommendedName>
        <fullName evidence="1">CHAT domain-containing protein</fullName>
    </recommendedName>
</protein>
<comment type="caution">
    <text evidence="2">The sequence shown here is derived from an EMBL/GenBank/DDBJ whole genome shotgun (WGS) entry which is preliminary data.</text>
</comment>
<organism evidence="2 3">
    <name type="scientific">Rhizoctonia solani</name>
    <dbReference type="NCBI Taxonomy" id="456999"/>
    <lineage>
        <taxon>Eukaryota</taxon>
        <taxon>Fungi</taxon>
        <taxon>Dikarya</taxon>
        <taxon>Basidiomycota</taxon>
        <taxon>Agaricomycotina</taxon>
        <taxon>Agaricomycetes</taxon>
        <taxon>Cantharellales</taxon>
        <taxon>Ceratobasidiaceae</taxon>
        <taxon>Rhizoctonia</taxon>
    </lineage>
</organism>
<dbReference type="AlphaFoldDB" id="A0A8H3GXS1"/>
<feature type="domain" description="CHAT" evidence="1">
    <location>
        <begin position="7"/>
        <end position="261"/>
    </location>
</feature>